<keyword evidence="3" id="KW-0732">Signal</keyword>
<dbReference type="FunFam" id="2.40.70.10:FF:000052">
    <property type="entry name" value="ASpartyl Protease"/>
    <property type="match status" value="1"/>
</dbReference>
<dbReference type="SUPFAM" id="SSF50630">
    <property type="entry name" value="Acid proteases"/>
    <property type="match status" value="2"/>
</dbReference>
<dbReference type="GO" id="GO:0004190">
    <property type="term" value="F:aspartic-type endopeptidase activity"/>
    <property type="evidence" value="ECO:0000318"/>
    <property type="project" value="GO_Central"/>
</dbReference>
<keyword evidence="5 7" id="KW-0378">Hydrolase</keyword>
<dbReference type="FunFam" id="2.40.70.10:FF:000062">
    <property type="entry name" value="ASpartyl Protease"/>
    <property type="match status" value="1"/>
</dbReference>
<dbReference type="GO" id="GO:0006915">
    <property type="term" value="P:apoptotic process"/>
    <property type="evidence" value="ECO:0000318"/>
    <property type="project" value="GO_Central"/>
</dbReference>
<sequence>MKSLIVLLALLGIAFSHVHQMKLRKRASDYHNPSLSVQDSLRKTLIREGKWEEYVASKTFLRADRATLAAGYPQKVNDYDDAEYVGNITIGTPGQAFEVILDTGSANLWVPDSTCGGGVTNPCENKHKFQSSQSSTWVKNGKSFTISYGTGSARGFLGQDTVRFGTEATDLTVPKCTFGQATSIAAFFKNEVIDGILGLAFQSLAVDNVKPPFIEAIDQKLVDQPLFTVWLEHEGNAENVFGGIYTYGAVDTTNCGPVIAYQALSSATYFEFKMTSVAMGTYSNNKGWQVISDTGTSLLAAPTAITEQIAEAAGAKIKKYNRLYGLYTLDCHASIPTLDIVIGSTTYSLDNSNMIIPVNDYDDAEYVGNITIGTPGQTFEVILDTGSANLWVPDKTCSGGTGNPCAKKSKFDSTKSSTYAANGKAWTITYGTGNAKGFLGQDTVKFGTSATSLTVPKCTFGQANSIAPFFKNEVIDGILGLAFQALAVDNVKPPFIEAINQKLVDLPLFTVWLEHEGNKENVPGGIYTYGAIDTENCGPVIAYQALSKATYFEFNMASVSLGTYTNTPTKPWSVISDTGTSLIGAPTEVVEKIATAAGAKYDKSTGLYKLNCGEHISDFHLTIASTTYRIDYTNMVVPITEYECGIAMESYHGGAFGPSWVLGDPFIRQYCQIYDIGNKRMGFAPSLQN</sequence>
<dbReference type="InterPro" id="IPR033121">
    <property type="entry name" value="PEPTIDASE_A1"/>
</dbReference>
<dbReference type="GO" id="GO:0005764">
    <property type="term" value="C:lysosome"/>
    <property type="evidence" value="ECO:0000318"/>
    <property type="project" value="GO_Central"/>
</dbReference>
<accession>A0A8R1U905</accession>
<evidence type="ECO:0000256" key="1">
    <source>
        <dbReference type="ARBA" id="ARBA00007447"/>
    </source>
</evidence>
<organism evidence="8 9">
    <name type="scientific">Pristionchus pacificus</name>
    <name type="common">Parasitic nematode worm</name>
    <dbReference type="NCBI Taxonomy" id="54126"/>
    <lineage>
        <taxon>Eukaryota</taxon>
        <taxon>Metazoa</taxon>
        <taxon>Ecdysozoa</taxon>
        <taxon>Nematoda</taxon>
        <taxon>Chromadorea</taxon>
        <taxon>Rhabditida</taxon>
        <taxon>Rhabditina</taxon>
        <taxon>Diplogasteromorpha</taxon>
        <taxon>Diplogasteroidea</taxon>
        <taxon>Neodiplogasteridae</taxon>
        <taxon>Pristionchus</taxon>
    </lineage>
</organism>
<comment type="similarity">
    <text evidence="1 7">Belongs to the peptidase A1 family.</text>
</comment>
<dbReference type="Gene3D" id="2.40.70.10">
    <property type="entry name" value="Acid Proteases"/>
    <property type="match status" value="4"/>
</dbReference>
<keyword evidence="4 7" id="KW-0064">Aspartyl protease</keyword>
<name>A0A2A6BZW7_PRIPA</name>
<dbReference type="PROSITE" id="PS00141">
    <property type="entry name" value="ASP_PROTEASE"/>
    <property type="match status" value="3"/>
</dbReference>
<dbReference type="InterPro" id="IPR001461">
    <property type="entry name" value="Aspartic_peptidase_A1"/>
</dbReference>
<evidence type="ECO:0000256" key="6">
    <source>
        <dbReference type="ARBA" id="ARBA00023180"/>
    </source>
</evidence>
<dbReference type="CDD" id="cd05471">
    <property type="entry name" value="pepsin_like"/>
    <property type="match status" value="2"/>
</dbReference>
<reference evidence="9" key="1">
    <citation type="journal article" date="2008" name="Nat. Genet.">
        <title>The Pristionchus pacificus genome provides a unique perspective on nematode lifestyle and parasitism.</title>
        <authorList>
            <person name="Dieterich C."/>
            <person name="Clifton S.W."/>
            <person name="Schuster L.N."/>
            <person name="Chinwalla A."/>
            <person name="Delehaunty K."/>
            <person name="Dinkelacker I."/>
            <person name="Fulton L."/>
            <person name="Fulton R."/>
            <person name="Godfrey J."/>
            <person name="Minx P."/>
            <person name="Mitreva M."/>
            <person name="Roeseler W."/>
            <person name="Tian H."/>
            <person name="Witte H."/>
            <person name="Yang S.P."/>
            <person name="Wilson R.K."/>
            <person name="Sommer R.J."/>
        </authorList>
    </citation>
    <scope>NUCLEOTIDE SEQUENCE [LARGE SCALE GENOMIC DNA]</scope>
    <source>
        <strain evidence="9">PS312</strain>
    </source>
</reference>
<keyword evidence="6" id="KW-0325">Glycoprotein</keyword>
<gene>
    <name evidence="8" type="primary">WBGene00102606</name>
</gene>
<proteinExistence type="inferred from homology"/>
<dbReference type="PANTHER" id="PTHR47966:SF45">
    <property type="entry name" value="PEPTIDASE A1 DOMAIN-CONTAINING PROTEIN"/>
    <property type="match status" value="1"/>
</dbReference>
<dbReference type="PROSITE" id="PS51767">
    <property type="entry name" value="PEPTIDASE_A1"/>
    <property type="match status" value="2"/>
</dbReference>
<dbReference type="Proteomes" id="UP000005239">
    <property type="component" value="Unassembled WGS sequence"/>
</dbReference>
<evidence type="ECO:0000313" key="9">
    <source>
        <dbReference type="Proteomes" id="UP000005239"/>
    </source>
</evidence>
<evidence type="ECO:0000256" key="3">
    <source>
        <dbReference type="ARBA" id="ARBA00022729"/>
    </source>
</evidence>
<dbReference type="Pfam" id="PF00026">
    <property type="entry name" value="Asp"/>
    <property type="match status" value="2"/>
</dbReference>
<evidence type="ECO:0000256" key="2">
    <source>
        <dbReference type="ARBA" id="ARBA00022670"/>
    </source>
</evidence>
<evidence type="ECO:0000256" key="5">
    <source>
        <dbReference type="ARBA" id="ARBA00022801"/>
    </source>
</evidence>
<reference evidence="8" key="2">
    <citation type="submission" date="2022-06" db="UniProtKB">
        <authorList>
            <consortium name="EnsemblMetazoa"/>
        </authorList>
    </citation>
    <scope>IDENTIFICATION</scope>
    <source>
        <strain evidence="8">PS312</strain>
    </source>
</reference>
<evidence type="ECO:0000313" key="8">
    <source>
        <dbReference type="EnsemblMetazoa" id="PPA13052.1"/>
    </source>
</evidence>
<dbReference type="InterPro" id="IPR001969">
    <property type="entry name" value="Aspartic_peptidase_AS"/>
</dbReference>
<dbReference type="InterPro" id="IPR034164">
    <property type="entry name" value="Pepsin-like_dom"/>
</dbReference>
<dbReference type="EnsemblMetazoa" id="PPA13052.1">
    <property type="protein sequence ID" value="PPA13052.1"/>
    <property type="gene ID" value="WBGene00102606"/>
</dbReference>
<keyword evidence="9" id="KW-1185">Reference proteome</keyword>
<dbReference type="InterPro" id="IPR021109">
    <property type="entry name" value="Peptidase_aspartic_dom_sf"/>
</dbReference>
<evidence type="ECO:0000256" key="7">
    <source>
        <dbReference type="RuleBase" id="RU000454"/>
    </source>
</evidence>
<dbReference type="AlphaFoldDB" id="A0A2A6BZW7"/>
<dbReference type="PRINTS" id="PR00792">
    <property type="entry name" value="PEPSIN"/>
</dbReference>
<dbReference type="GO" id="GO:0006508">
    <property type="term" value="P:proteolysis"/>
    <property type="evidence" value="ECO:0000318"/>
    <property type="project" value="GO_Central"/>
</dbReference>
<keyword evidence="2 7" id="KW-0645">Protease</keyword>
<evidence type="ECO:0000256" key="4">
    <source>
        <dbReference type="ARBA" id="ARBA00022750"/>
    </source>
</evidence>
<accession>A0A2A6BZW7</accession>
<dbReference type="FunFam" id="2.40.70.10:FF:000196">
    <property type="entry name" value="Uncharacterized protein"/>
    <property type="match status" value="1"/>
</dbReference>
<protein>
    <submittedName>
        <fullName evidence="8">Uncharacterized protein</fullName>
    </submittedName>
</protein>
<dbReference type="PANTHER" id="PTHR47966">
    <property type="entry name" value="BETA-SITE APP-CLEAVING ENZYME, ISOFORM A-RELATED"/>
    <property type="match status" value="1"/>
</dbReference>